<evidence type="ECO:0000256" key="8">
    <source>
        <dbReference type="ARBA" id="ARBA00023170"/>
    </source>
</evidence>
<comment type="caution">
    <text evidence="10">Lacks conserved residue(s) required for the propagation of feature annotation.</text>
</comment>
<evidence type="ECO:0000256" key="4">
    <source>
        <dbReference type="ARBA" id="ARBA00022692"/>
    </source>
</evidence>
<keyword evidence="4 10" id="KW-0812">Transmembrane</keyword>
<evidence type="ECO:0000256" key="2">
    <source>
        <dbReference type="ARBA" id="ARBA00022475"/>
    </source>
</evidence>
<keyword evidence="5 10" id="KW-0552">Olfaction</keyword>
<dbReference type="Proteomes" id="UP000694904">
    <property type="component" value="Chromosome 3"/>
</dbReference>
<keyword evidence="7 10" id="KW-0472">Membrane</keyword>
<evidence type="ECO:0000256" key="5">
    <source>
        <dbReference type="ARBA" id="ARBA00022725"/>
    </source>
</evidence>
<keyword evidence="8 10" id="KW-0675">Receptor</keyword>
<sequence length="399" mass="45870">MWPRFLTRSFPMNRHYFLIPKFALTLIGFYPEQERSCPVRAWSFFNFFILAYGCYAEAAYGILQIPNNIVLAMDALCPVASSILSLLKMSALWYYRDELKFLIERVRKLTEQQQSDRKLEYKRRCYTLATRLTFFLLCCGFCTSTSYSVRHLLDNMLRRAHGLDWIYETPFKMIFPEPLLRLPLYPLIYALVHWHGYITVACFVGADGFFLGFCLYLSVLLNSLRDDVVDLLAVKSIKTEPSAWKDERIVRKLERLVDRHNEIAVLTERLSGVMVEITLGHFVTSSLIIGSSVVDMLLFSGAGIIVYLVYTCAVVMEVFLYCLGGTFITEACLDLARSTFASQWYCHSARVQKMTLFMIARSQRVLIVKVPFFSPSLETLTSILRFTGSLIALATSVIR</sequence>
<proteinExistence type="inferred from homology"/>
<protein>
    <recommendedName>
        <fullName evidence="10">Odorant receptor</fullName>
    </recommendedName>
</protein>
<reference evidence="11" key="1">
    <citation type="journal article" date="1997" name="Nucleic Acids Res.">
        <title>tRNAscan-SE: a program for improved detection of transfer RNA genes in genomic sequence.</title>
        <authorList>
            <person name="Lowe T.M."/>
            <person name="Eddy S.R."/>
        </authorList>
    </citation>
    <scope>NUCLEOTIDE SEQUENCE [LARGE SCALE GENOMIC DNA]</scope>
</reference>
<feature type="transmembrane region" description="Helical" evidence="10">
    <location>
        <begin position="279"/>
        <end position="298"/>
    </location>
</feature>
<keyword evidence="11" id="KW-1185">Reference proteome</keyword>
<evidence type="ECO:0000256" key="6">
    <source>
        <dbReference type="ARBA" id="ARBA00022989"/>
    </source>
</evidence>
<evidence type="ECO:0000313" key="11">
    <source>
        <dbReference type="Proteomes" id="UP000694904"/>
    </source>
</evidence>
<keyword evidence="9 10" id="KW-0807">Transducer</keyword>
<feature type="transmembrane region" description="Helical" evidence="10">
    <location>
        <begin position="128"/>
        <end position="149"/>
    </location>
</feature>
<reference evidence="12" key="3">
    <citation type="submission" date="2025-08" db="UniProtKB">
        <authorList>
            <consortium name="RefSeq"/>
        </authorList>
    </citation>
    <scope>IDENTIFICATION</scope>
    <source>
        <tissue evidence="12">Whole organism</tissue>
    </source>
</reference>
<dbReference type="GeneID" id="108609445"/>
<comment type="subcellular location">
    <subcellularLocation>
        <location evidence="1 10">Cell membrane</location>
        <topology evidence="1 10">Multi-pass membrane protein</topology>
    </subcellularLocation>
</comment>
<feature type="transmembrane region" description="Helical" evidence="10">
    <location>
        <begin position="12"/>
        <end position="30"/>
    </location>
</feature>
<dbReference type="PANTHER" id="PTHR21137:SF26">
    <property type="entry name" value="ODORANT RECEPTOR 10A-RELATED"/>
    <property type="match status" value="1"/>
</dbReference>
<evidence type="ECO:0000256" key="10">
    <source>
        <dbReference type="RuleBase" id="RU351113"/>
    </source>
</evidence>
<keyword evidence="2" id="KW-1003">Cell membrane</keyword>
<dbReference type="RefSeq" id="XP_017856656.1">
    <property type="nucleotide sequence ID" value="XM_018001167.1"/>
</dbReference>
<feature type="transmembrane region" description="Helical" evidence="10">
    <location>
        <begin position="194"/>
        <end position="217"/>
    </location>
</feature>
<evidence type="ECO:0000256" key="9">
    <source>
        <dbReference type="ARBA" id="ARBA00023224"/>
    </source>
</evidence>
<accession>A0ABM1NNX0</accession>
<evidence type="ECO:0000313" key="12">
    <source>
        <dbReference type="RefSeq" id="XP_017856656.1"/>
    </source>
</evidence>
<evidence type="ECO:0000256" key="3">
    <source>
        <dbReference type="ARBA" id="ARBA00022606"/>
    </source>
</evidence>
<reference evidence="11" key="2">
    <citation type="journal article" date="2016" name="G3 (Bethesda)">
        <title>Genome Evolution in Three Species of Cactophilic Drosophila.</title>
        <authorList>
            <person name="Sanchez-Flores A."/>
            <person name="Penazola F."/>
            <person name="Carpinteyro-Ponce J."/>
            <person name="Nazario-Yepiz N."/>
            <person name="Abreu-Goodger C."/>
            <person name="Machado C.A."/>
            <person name="Markow T.A."/>
        </authorList>
    </citation>
    <scope>NUCLEOTIDE SEQUENCE [LARGE SCALE GENOMIC DNA]</scope>
</reference>
<feature type="transmembrane region" description="Helical" evidence="10">
    <location>
        <begin position="304"/>
        <end position="328"/>
    </location>
</feature>
<evidence type="ECO:0000256" key="7">
    <source>
        <dbReference type="ARBA" id="ARBA00023136"/>
    </source>
</evidence>
<comment type="similarity">
    <text evidence="10">Belongs to the insect chemoreceptor superfamily. Heteromeric odorant receptor channel (TC 1.A.69) family.</text>
</comment>
<organism evidence="11 12">
    <name type="scientific">Drosophila arizonae</name>
    <name type="common">Fruit fly</name>
    <dbReference type="NCBI Taxonomy" id="7263"/>
    <lineage>
        <taxon>Eukaryota</taxon>
        <taxon>Metazoa</taxon>
        <taxon>Ecdysozoa</taxon>
        <taxon>Arthropoda</taxon>
        <taxon>Hexapoda</taxon>
        <taxon>Insecta</taxon>
        <taxon>Pterygota</taxon>
        <taxon>Neoptera</taxon>
        <taxon>Endopterygota</taxon>
        <taxon>Diptera</taxon>
        <taxon>Brachycera</taxon>
        <taxon>Muscomorpha</taxon>
        <taxon>Ephydroidea</taxon>
        <taxon>Drosophilidae</taxon>
        <taxon>Drosophila</taxon>
    </lineage>
</organism>
<keyword evidence="3 10" id="KW-0716">Sensory transduction</keyword>
<name>A0ABM1NNX0_DROAR</name>
<dbReference type="Pfam" id="PF02949">
    <property type="entry name" value="7tm_6"/>
    <property type="match status" value="1"/>
</dbReference>
<dbReference type="PANTHER" id="PTHR21137">
    <property type="entry name" value="ODORANT RECEPTOR"/>
    <property type="match status" value="1"/>
</dbReference>
<dbReference type="InterPro" id="IPR004117">
    <property type="entry name" value="7tm6_olfct_rcpt"/>
</dbReference>
<keyword evidence="6 10" id="KW-1133">Transmembrane helix</keyword>
<gene>
    <name evidence="12" type="primary">LOC108609445</name>
</gene>
<evidence type="ECO:0000256" key="1">
    <source>
        <dbReference type="ARBA" id="ARBA00004651"/>
    </source>
</evidence>
<feature type="transmembrane region" description="Helical" evidence="10">
    <location>
        <begin position="42"/>
        <end position="63"/>
    </location>
</feature>